<evidence type="ECO:0000313" key="2">
    <source>
        <dbReference type="Proteomes" id="UP000189883"/>
    </source>
</evidence>
<dbReference type="AlphaFoldDB" id="A0A1S7DU73"/>
<protein>
    <submittedName>
        <fullName evidence="1">Uncharacterized protein</fullName>
    </submittedName>
</protein>
<evidence type="ECO:0000313" key="1">
    <source>
        <dbReference type="EMBL" id="AQY22663.1"/>
    </source>
</evidence>
<accession>A0A1S7DU73</accession>
<organism evidence="1 2">
    <name type="scientific">Riemerella anatipestifer</name>
    <name type="common">Moraxella anatipestifer</name>
    <dbReference type="NCBI Taxonomy" id="34085"/>
    <lineage>
        <taxon>Bacteria</taxon>
        <taxon>Pseudomonadati</taxon>
        <taxon>Bacteroidota</taxon>
        <taxon>Flavobacteriia</taxon>
        <taxon>Flavobacteriales</taxon>
        <taxon>Weeksellaceae</taxon>
        <taxon>Riemerella</taxon>
    </lineage>
</organism>
<name>A0A1S7DU73_RIEAN</name>
<dbReference type="Proteomes" id="UP000189883">
    <property type="component" value="Chromosome"/>
</dbReference>
<gene>
    <name evidence="1" type="ORF">AB406_1720</name>
</gene>
<proteinExistence type="predicted"/>
<reference evidence="1 2" key="1">
    <citation type="submission" date="2015-06" db="EMBL/GenBank/DDBJ databases">
        <title>R. anatipestifer strain HXb2 is the most virulent strain so far, and the genome sequence would help us uncover the pathogenesis.</title>
        <authorList>
            <person name="Hu Q."/>
            <person name="Qi J."/>
            <person name="Bo H."/>
            <person name="Liu G."/>
            <person name="Tao M."/>
            <person name="Ding Y."/>
            <person name="Xue Y."/>
        </authorList>
    </citation>
    <scope>NUCLEOTIDE SEQUENCE [LARGE SCALE GENOMIC DNA]</scope>
    <source>
        <strain evidence="1 2">HXb2</strain>
    </source>
</reference>
<sequence>MNIPFATVKLHSEDTFGEAKLVADDAYNLAKEICRRFNEFPAELKR</sequence>
<dbReference type="EMBL" id="CP011859">
    <property type="protein sequence ID" value="AQY22663.1"/>
    <property type="molecule type" value="Genomic_DNA"/>
</dbReference>